<evidence type="ECO:0000259" key="8">
    <source>
        <dbReference type="SMART" id="SM00331"/>
    </source>
</evidence>
<feature type="domain" description="PPM-type phosphatase" evidence="8">
    <location>
        <begin position="476"/>
        <end position="696"/>
    </location>
</feature>
<evidence type="ECO:0000313" key="9">
    <source>
        <dbReference type="EMBL" id="TXB65839.1"/>
    </source>
</evidence>
<dbReference type="PANTHER" id="PTHR46630:SF1">
    <property type="entry name" value="TETRATRICOPEPTIDE REPEAT PROTEIN 29"/>
    <property type="match status" value="1"/>
</dbReference>
<keyword evidence="7" id="KW-0812">Transmembrane</keyword>
<feature type="repeat" description="TPR" evidence="6">
    <location>
        <begin position="88"/>
        <end position="121"/>
    </location>
</feature>
<dbReference type="InterPro" id="IPR001932">
    <property type="entry name" value="PPM-type_phosphatase-like_dom"/>
</dbReference>
<keyword evidence="7" id="KW-1133">Transmembrane helix</keyword>
<dbReference type="InterPro" id="IPR011990">
    <property type="entry name" value="TPR-like_helical_dom_sf"/>
</dbReference>
<evidence type="ECO:0000256" key="1">
    <source>
        <dbReference type="ARBA" id="ARBA00004496"/>
    </source>
</evidence>
<keyword evidence="2" id="KW-0963">Cytoplasm</keyword>
<dbReference type="PANTHER" id="PTHR46630">
    <property type="entry name" value="TETRATRICOPEPTIDE REPEAT PROTEIN 29"/>
    <property type="match status" value="1"/>
</dbReference>
<dbReference type="EMBL" id="VOOS01000002">
    <property type="protein sequence ID" value="TXB65839.1"/>
    <property type="molecule type" value="Genomic_DNA"/>
</dbReference>
<accession>A0A5C6RVC4</accession>
<gene>
    <name evidence="9" type="ORF">FRY74_04530</name>
</gene>
<evidence type="ECO:0000256" key="2">
    <source>
        <dbReference type="ARBA" id="ARBA00022490"/>
    </source>
</evidence>
<dbReference type="Gene3D" id="1.25.40.10">
    <property type="entry name" value="Tetratricopeptide repeat domain"/>
    <property type="match status" value="1"/>
</dbReference>
<proteinExistence type="inferred from homology"/>
<keyword evidence="10" id="KW-1185">Reference proteome</keyword>
<evidence type="ECO:0000256" key="5">
    <source>
        <dbReference type="ARBA" id="ARBA00038253"/>
    </source>
</evidence>
<feature type="repeat" description="TPR" evidence="6">
    <location>
        <begin position="208"/>
        <end position="241"/>
    </location>
</feature>
<reference evidence="9 10" key="1">
    <citation type="submission" date="2019-08" db="EMBL/GenBank/DDBJ databases">
        <title>Genome of Vicingus serpentipes NCIMB 15042.</title>
        <authorList>
            <person name="Bowman J.P."/>
        </authorList>
    </citation>
    <scope>NUCLEOTIDE SEQUENCE [LARGE SCALE GENOMIC DNA]</scope>
    <source>
        <strain evidence="9 10">NCIMB 15042</strain>
    </source>
</reference>
<dbReference type="InterPro" id="IPR051476">
    <property type="entry name" value="Bac_ResReg_Asp_Phosphatase"/>
</dbReference>
<dbReference type="PROSITE" id="PS50293">
    <property type="entry name" value="TPR_REGION"/>
    <property type="match status" value="1"/>
</dbReference>
<evidence type="ECO:0000256" key="3">
    <source>
        <dbReference type="ARBA" id="ARBA00022737"/>
    </source>
</evidence>
<keyword evidence="7" id="KW-0472">Membrane</keyword>
<comment type="subcellular location">
    <subcellularLocation>
        <location evidence="1">Cytoplasm</location>
    </subcellularLocation>
</comment>
<dbReference type="Pfam" id="PF07228">
    <property type="entry name" value="SpoIIE"/>
    <property type="match status" value="1"/>
</dbReference>
<dbReference type="SMART" id="SM00331">
    <property type="entry name" value="PP2C_SIG"/>
    <property type="match status" value="1"/>
</dbReference>
<dbReference type="Proteomes" id="UP000321721">
    <property type="component" value="Unassembled WGS sequence"/>
</dbReference>
<evidence type="ECO:0000256" key="4">
    <source>
        <dbReference type="ARBA" id="ARBA00022803"/>
    </source>
</evidence>
<evidence type="ECO:0000256" key="7">
    <source>
        <dbReference type="SAM" id="Phobius"/>
    </source>
</evidence>
<feature type="repeat" description="TPR" evidence="6">
    <location>
        <begin position="168"/>
        <end position="201"/>
    </location>
</feature>
<comment type="similarity">
    <text evidence="5">Belongs to the Rap family.</text>
</comment>
<dbReference type="OrthoDB" id="9763484at2"/>
<protein>
    <submittedName>
        <fullName evidence="9">Tetratricopeptide repeat protein</fullName>
    </submittedName>
</protein>
<dbReference type="SMART" id="SM00671">
    <property type="entry name" value="SEL1"/>
    <property type="match status" value="3"/>
</dbReference>
<dbReference type="InterPro" id="IPR036457">
    <property type="entry name" value="PPM-type-like_dom_sf"/>
</dbReference>
<dbReference type="InterPro" id="IPR006597">
    <property type="entry name" value="Sel1-like"/>
</dbReference>
<comment type="caution">
    <text evidence="9">The sequence shown here is derived from an EMBL/GenBank/DDBJ whole genome shotgun (WGS) entry which is preliminary data.</text>
</comment>
<name>A0A5C6RVC4_9FLAO</name>
<organism evidence="9 10">
    <name type="scientific">Vicingus serpentipes</name>
    <dbReference type="NCBI Taxonomy" id="1926625"/>
    <lineage>
        <taxon>Bacteria</taxon>
        <taxon>Pseudomonadati</taxon>
        <taxon>Bacteroidota</taxon>
        <taxon>Flavobacteriia</taxon>
        <taxon>Flavobacteriales</taxon>
        <taxon>Vicingaceae</taxon>
        <taxon>Vicingus</taxon>
    </lineage>
</organism>
<dbReference type="SMART" id="SM00028">
    <property type="entry name" value="TPR"/>
    <property type="match status" value="6"/>
</dbReference>
<dbReference type="GO" id="GO:0005737">
    <property type="term" value="C:cytoplasm"/>
    <property type="evidence" value="ECO:0007669"/>
    <property type="project" value="UniProtKB-SubCell"/>
</dbReference>
<keyword evidence="3" id="KW-0677">Repeat</keyword>
<dbReference type="Gene3D" id="3.60.40.10">
    <property type="entry name" value="PPM-type phosphatase domain"/>
    <property type="match status" value="1"/>
</dbReference>
<dbReference type="PROSITE" id="PS50005">
    <property type="entry name" value="TPR"/>
    <property type="match status" value="3"/>
</dbReference>
<sequence length="696" mass="78522">MLSCLKSFTQSYSVKSNNKLDSLYDIVYNKNSHDTSLAGAWLSLSEILYVSNLDTIIPLCENSKLIAEKALLKNNSSKVKKSLLKSLAGSINNIGYVYSKHGEISIALEYYNQSLQLLVEAGDQKGIASALNNMAAIYEDQGDILKALEFYHLSLRKREKLNDKKGKATSLNNIGMIYINQDNINQALDYYQKSIEIYTEINDLKGQAHALNNIGTAYEKKGDIDQALSYYSKSLKIKEELEHQAGISISLTNIGRIYLRKEDTISSLKYNMKSLEISNKIGNSKGLVTSLTNISKIYLSQGKLNIAKEYALKAFKIAKEIGQPDKLKTAAEICSDIYKKQGEGMKALDMFKLHIQMRDSINNKENQKVTIQQQAKYEYEKQKTIDDAFNEKQLEVEKEAKAKQQVITYATGCLLGLVAIFSIFVMNRLKVTRKQKKVIEQQKEVVEMAHQEIKDSITYAKRIQNAILPSSKLVKEYLQESFIFYKPKDVVAGDFYWMEHKNNKILFAAADCTGHGVPGAMVSVVCNNGLNRAVREYGLTDPGEILDKARDIVIQEFEKSEEDVKDGMDIALCSLEGNKLQYAGAHNPLWIIRNGEIIETKANKQPIGKFDNPEPYTTHSFDLQQGDSLYIFSDGYIDQFGGEKGKKFKVKAFRDLLLSIQDKTMEEQKTIIDEAFETWRGSLAQIDDVCVIGVKI</sequence>
<dbReference type="SUPFAM" id="SSF48452">
    <property type="entry name" value="TPR-like"/>
    <property type="match status" value="2"/>
</dbReference>
<dbReference type="AlphaFoldDB" id="A0A5C6RVC4"/>
<evidence type="ECO:0000256" key="6">
    <source>
        <dbReference type="PROSITE-ProRule" id="PRU00339"/>
    </source>
</evidence>
<feature type="transmembrane region" description="Helical" evidence="7">
    <location>
        <begin position="406"/>
        <end position="427"/>
    </location>
</feature>
<evidence type="ECO:0000313" key="10">
    <source>
        <dbReference type="Proteomes" id="UP000321721"/>
    </source>
</evidence>
<dbReference type="Pfam" id="PF13424">
    <property type="entry name" value="TPR_12"/>
    <property type="match status" value="3"/>
</dbReference>
<keyword evidence="4 6" id="KW-0802">TPR repeat</keyword>
<dbReference type="InterPro" id="IPR019734">
    <property type="entry name" value="TPR_rpt"/>
</dbReference>